<dbReference type="EMBL" id="SZYD01000017">
    <property type="protein sequence ID" value="KAD3068877.1"/>
    <property type="molecule type" value="Genomic_DNA"/>
</dbReference>
<keyword evidence="2" id="KW-1185">Reference proteome</keyword>
<organism evidence="1 2">
    <name type="scientific">Mikania micrantha</name>
    <name type="common">bitter vine</name>
    <dbReference type="NCBI Taxonomy" id="192012"/>
    <lineage>
        <taxon>Eukaryota</taxon>
        <taxon>Viridiplantae</taxon>
        <taxon>Streptophyta</taxon>
        <taxon>Embryophyta</taxon>
        <taxon>Tracheophyta</taxon>
        <taxon>Spermatophyta</taxon>
        <taxon>Magnoliopsida</taxon>
        <taxon>eudicotyledons</taxon>
        <taxon>Gunneridae</taxon>
        <taxon>Pentapetalae</taxon>
        <taxon>asterids</taxon>
        <taxon>campanulids</taxon>
        <taxon>Asterales</taxon>
        <taxon>Asteraceae</taxon>
        <taxon>Asteroideae</taxon>
        <taxon>Heliantheae alliance</taxon>
        <taxon>Eupatorieae</taxon>
        <taxon>Mikania</taxon>
    </lineage>
</organism>
<accession>A0A5N6M4T6</accession>
<evidence type="ECO:0000313" key="2">
    <source>
        <dbReference type="Proteomes" id="UP000326396"/>
    </source>
</evidence>
<protein>
    <submittedName>
        <fullName evidence="1">Uncharacterized protein</fullName>
    </submittedName>
</protein>
<reference evidence="1 2" key="1">
    <citation type="submission" date="2019-05" db="EMBL/GenBank/DDBJ databases">
        <title>Mikania micrantha, genome provides insights into the molecular mechanism of rapid growth.</title>
        <authorList>
            <person name="Liu B."/>
        </authorList>
    </citation>
    <scope>NUCLEOTIDE SEQUENCE [LARGE SCALE GENOMIC DNA]</scope>
    <source>
        <strain evidence="1">NLD-2019</strain>
        <tissue evidence="1">Leaf</tissue>
    </source>
</reference>
<dbReference type="Proteomes" id="UP000326396">
    <property type="component" value="Linkage Group LG7"/>
</dbReference>
<dbReference type="AlphaFoldDB" id="A0A5N6M4T6"/>
<gene>
    <name evidence="1" type="ORF">E3N88_36757</name>
</gene>
<evidence type="ECO:0000313" key="1">
    <source>
        <dbReference type="EMBL" id="KAD3068877.1"/>
    </source>
</evidence>
<sequence length="107" mass="11477">MATRFLLASVPKTHPKTKASQHLTPFSAVAASRFLPIPRLEASRILETIYEDQENAAADHVVVTSGSVSASFLVSNMSTCYGHVKKQLSSNSCNALTSAIISKLVMV</sequence>
<proteinExistence type="predicted"/>
<dbReference type="OrthoDB" id="1653568at2759"/>
<comment type="caution">
    <text evidence="1">The sequence shown here is derived from an EMBL/GenBank/DDBJ whole genome shotgun (WGS) entry which is preliminary data.</text>
</comment>
<name>A0A5N6M4T6_9ASTR</name>